<dbReference type="InterPro" id="IPR002035">
    <property type="entry name" value="VWF_A"/>
</dbReference>
<evidence type="ECO:0000256" key="1">
    <source>
        <dbReference type="ARBA" id="ARBA00023278"/>
    </source>
</evidence>
<feature type="chain" id="PRO_5039017547" evidence="3">
    <location>
        <begin position="21"/>
        <end position="864"/>
    </location>
</feature>
<dbReference type="PRINTS" id="PR00453">
    <property type="entry name" value="VWFADOMAIN"/>
</dbReference>
<dbReference type="EMBL" id="JAIWYP010000003">
    <property type="protein sequence ID" value="KAH3857696.1"/>
    <property type="molecule type" value="Genomic_DNA"/>
</dbReference>
<dbReference type="Gene3D" id="3.40.50.410">
    <property type="entry name" value="von Willebrand factor, type A domain"/>
    <property type="match status" value="1"/>
</dbReference>
<protein>
    <submittedName>
        <fullName evidence="6">Uncharacterized protein</fullName>
    </submittedName>
</protein>
<dbReference type="SUPFAM" id="SSF49899">
    <property type="entry name" value="Concanavalin A-like lectins/glucanases"/>
    <property type="match status" value="1"/>
</dbReference>
<dbReference type="Proteomes" id="UP000828390">
    <property type="component" value="Unassembled WGS sequence"/>
</dbReference>
<comment type="caution">
    <text evidence="6">The sequence shown here is derived from an EMBL/GenBank/DDBJ whole genome shotgun (WGS) entry which is preliminary data.</text>
</comment>
<dbReference type="AlphaFoldDB" id="A0A9D4LIZ5"/>
<dbReference type="CDD" id="cd01450">
    <property type="entry name" value="vWFA_subfamily_ECM"/>
    <property type="match status" value="1"/>
</dbReference>
<sequence>MITRHAFIVLMLVPMSQVLAQGDIKSACRPEADVIFLMDGSDSIAELEFSQQRNFIRRFVETTDVAPDAVRVGVAVVSSRVGDVLNLNLNMTRVELLDALQTLDQPQEGSRTDLGLIEMEQLFSAHGRRGVLRIGVLLTDGRAKFERAAEAEAQVVKDAGVFLVAIGVGRLIKTTELEKLASTQGNAYNLEPLELSTRLLLETVSFLGQEACAGHRLLDLKNAEAVMATGSQLSSFGTPPLSGNQMAVLSMVTSAPITEKSLLRRFSATVTPIAIPDVVQAMSLAAESRSLLATNEIGQLSVPSKVIKDAVILTSKVKTPESTNDMLTSINKLFIPEMGIGSQLGIRIPAQTVQDTMAFLQSQSKIEPTRTSNIQEQSRYTIPLVPGLGLHRFGIQSGPGLTSKVITAEILDVNSTWRSPGPMSRSKSKEAGMIVWNDGSLDIPTTPLTTTISATRKTTATTTTTSALEAASWLRNPGTITFDDLAVTDQCSKGHFIDGVAYTFMPNSCTEFLQCFHDNGQVKATRISCPFETFFDEENTVCKHHDQRSCWRDPCNDFSVTSYAHARACRAYWRCEQGMSVPTCCPPGTSYSSRLGCTRNASCADTCMDFGSLHQVTSSLTCKLVAMQEKEHFYFEHVSGMGWMIRRCPLGSTFHQGMCTCKAANEQYNEKCKPEFYLDFNGDIADRSGNNIYMGNTNVLLDGNTGAFNGGATLTVWRFSGMSFGQQLTISFRFRLSVTARTGKLMHIVSNCCLQCQGEPKPSLDIALIPGEKGGIAVFSITTAEAGEIFLFVPYQDTVTGWNKLEYRYDGREMSGTVNKDSASRSIIGSVLPKTDALLIGSCGPTGAFDGFLDEFKFYMCNPE</sequence>
<feature type="signal peptide" evidence="3">
    <location>
        <begin position="1"/>
        <end position="20"/>
    </location>
</feature>
<dbReference type="InterPro" id="IPR036508">
    <property type="entry name" value="Chitin-bd_dom_sf"/>
</dbReference>
<reference evidence="6" key="1">
    <citation type="journal article" date="2019" name="bioRxiv">
        <title>The Genome of the Zebra Mussel, Dreissena polymorpha: A Resource for Invasive Species Research.</title>
        <authorList>
            <person name="McCartney M.A."/>
            <person name="Auch B."/>
            <person name="Kono T."/>
            <person name="Mallez S."/>
            <person name="Zhang Y."/>
            <person name="Obille A."/>
            <person name="Becker A."/>
            <person name="Abrahante J.E."/>
            <person name="Garbe J."/>
            <person name="Badalamenti J.P."/>
            <person name="Herman A."/>
            <person name="Mangelson H."/>
            <person name="Liachko I."/>
            <person name="Sullivan S."/>
            <person name="Sone E.D."/>
            <person name="Koren S."/>
            <person name="Silverstein K.A.T."/>
            <person name="Beckman K.B."/>
            <person name="Gohl D.M."/>
        </authorList>
    </citation>
    <scope>NUCLEOTIDE SEQUENCE</scope>
    <source>
        <strain evidence="6">Duluth1</strain>
        <tissue evidence="6">Whole animal</tissue>
    </source>
</reference>
<dbReference type="SUPFAM" id="SSF57625">
    <property type="entry name" value="Invertebrate chitin-binding proteins"/>
    <property type="match status" value="1"/>
</dbReference>
<dbReference type="InterPro" id="IPR050525">
    <property type="entry name" value="ECM_Assembly_Org"/>
</dbReference>
<evidence type="ECO:0000256" key="3">
    <source>
        <dbReference type="SAM" id="SignalP"/>
    </source>
</evidence>
<evidence type="ECO:0000259" key="5">
    <source>
        <dbReference type="PROSITE" id="PS50940"/>
    </source>
</evidence>
<dbReference type="Pfam" id="PF00092">
    <property type="entry name" value="VWA"/>
    <property type="match status" value="1"/>
</dbReference>
<dbReference type="SMART" id="SM00327">
    <property type="entry name" value="VWA"/>
    <property type="match status" value="1"/>
</dbReference>
<dbReference type="GO" id="GO:0005576">
    <property type="term" value="C:extracellular region"/>
    <property type="evidence" value="ECO:0007669"/>
    <property type="project" value="InterPro"/>
</dbReference>
<feature type="domain" description="Chitin-binding type-2" evidence="5">
    <location>
        <begin position="488"/>
        <end position="552"/>
    </location>
</feature>
<organism evidence="6 7">
    <name type="scientific">Dreissena polymorpha</name>
    <name type="common">Zebra mussel</name>
    <name type="synonym">Mytilus polymorpha</name>
    <dbReference type="NCBI Taxonomy" id="45954"/>
    <lineage>
        <taxon>Eukaryota</taxon>
        <taxon>Metazoa</taxon>
        <taxon>Spiralia</taxon>
        <taxon>Lophotrochozoa</taxon>
        <taxon>Mollusca</taxon>
        <taxon>Bivalvia</taxon>
        <taxon>Autobranchia</taxon>
        <taxon>Heteroconchia</taxon>
        <taxon>Euheterodonta</taxon>
        <taxon>Imparidentia</taxon>
        <taxon>Neoheterodontei</taxon>
        <taxon>Myida</taxon>
        <taxon>Dreissenoidea</taxon>
        <taxon>Dreissenidae</taxon>
        <taxon>Dreissena</taxon>
    </lineage>
</organism>
<evidence type="ECO:0000313" key="6">
    <source>
        <dbReference type="EMBL" id="KAH3857696.1"/>
    </source>
</evidence>
<dbReference type="Pfam" id="PF01607">
    <property type="entry name" value="CBM_14"/>
    <property type="match status" value="1"/>
</dbReference>
<gene>
    <name evidence="6" type="ORF">DPMN_100308</name>
</gene>
<dbReference type="InterPro" id="IPR013320">
    <property type="entry name" value="ConA-like_dom_sf"/>
</dbReference>
<dbReference type="SMART" id="SM00494">
    <property type="entry name" value="ChtBD2"/>
    <property type="match status" value="2"/>
</dbReference>
<dbReference type="InterPro" id="IPR002557">
    <property type="entry name" value="Chitin-bd_dom"/>
</dbReference>
<evidence type="ECO:0000313" key="7">
    <source>
        <dbReference type="Proteomes" id="UP000828390"/>
    </source>
</evidence>
<name>A0A9D4LIZ5_DREPO</name>
<feature type="domain" description="VWFA" evidence="4">
    <location>
        <begin position="33"/>
        <end position="204"/>
    </location>
</feature>
<keyword evidence="3" id="KW-0732">Signal</keyword>
<evidence type="ECO:0000259" key="4">
    <source>
        <dbReference type="PROSITE" id="PS50234"/>
    </source>
</evidence>
<dbReference type="InterPro" id="IPR036465">
    <property type="entry name" value="vWFA_dom_sf"/>
</dbReference>
<proteinExistence type="inferred from homology"/>
<dbReference type="PANTHER" id="PTHR24020:SF20">
    <property type="entry name" value="PH DOMAIN-CONTAINING PROTEIN"/>
    <property type="match status" value="1"/>
</dbReference>
<dbReference type="PANTHER" id="PTHR24020">
    <property type="entry name" value="COLLAGEN ALPHA"/>
    <property type="match status" value="1"/>
</dbReference>
<accession>A0A9D4LIZ5</accession>
<reference evidence="6" key="2">
    <citation type="submission" date="2020-11" db="EMBL/GenBank/DDBJ databases">
        <authorList>
            <person name="McCartney M.A."/>
            <person name="Auch B."/>
            <person name="Kono T."/>
            <person name="Mallez S."/>
            <person name="Becker A."/>
            <person name="Gohl D.M."/>
            <person name="Silverstein K.A.T."/>
            <person name="Koren S."/>
            <person name="Bechman K.B."/>
            <person name="Herman A."/>
            <person name="Abrahante J.E."/>
            <person name="Garbe J."/>
        </authorList>
    </citation>
    <scope>NUCLEOTIDE SEQUENCE</scope>
    <source>
        <strain evidence="6">Duluth1</strain>
        <tissue evidence="6">Whole animal</tissue>
    </source>
</reference>
<dbReference type="OrthoDB" id="6132182at2759"/>
<dbReference type="PROSITE" id="PS50940">
    <property type="entry name" value="CHIT_BIND_II"/>
    <property type="match status" value="1"/>
</dbReference>
<comment type="similarity">
    <text evidence="2">Belongs to the fibril-associated collagens with interrupted helices (FACIT) family.</text>
</comment>
<evidence type="ECO:0000256" key="2">
    <source>
        <dbReference type="ARBA" id="ARBA00049648"/>
    </source>
</evidence>
<dbReference type="PROSITE" id="PS50234">
    <property type="entry name" value="VWFA"/>
    <property type="match status" value="1"/>
</dbReference>
<dbReference type="SUPFAM" id="SSF53300">
    <property type="entry name" value="vWA-like"/>
    <property type="match status" value="1"/>
</dbReference>
<dbReference type="GO" id="GO:0008061">
    <property type="term" value="F:chitin binding"/>
    <property type="evidence" value="ECO:0007669"/>
    <property type="project" value="InterPro"/>
</dbReference>
<keyword evidence="1" id="KW-0379">Hydroxylation</keyword>
<keyword evidence="7" id="KW-1185">Reference proteome</keyword>